<feature type="region of interest" description="Disordered" evidence="1">
    <location>
        <begin position="1"/>
        <end position="22"/>
    </location>
</feature>
<keyword evidence="5" id="KW-1185">Reference proteome</keyword>
<proteinExistence type="predicted"/>
<dbReference type="InterPro" id="IPR051450">
    <property type="entry name" value="Gfo/Idh/MocA_Oxidoreductases"/>
</dbReference>
<dbReference type="InterPro" id="IPR036291">
    <property type="entry name" value="NAD(P)-bd_dom_sf"/>
</dbReference>
<protein>
    <submittedName>
        <fullName evidence="4">Gfo/Idh/MocA family oxidoreductase</fullName>
    </submittedName>
</protein>
<dbReference type="InterPro" id="IPR000683">
    <property type="entry name" value="Gfo/Idh/MocA-like_OxRdtase_N"/>
</dbReference>
<dbReference type="PANTHER" id="PTHR43377:SF8">
    <property type="entry name" value="BLR3664 PROTEIN"/>
    <property type="match status" value="1"/>
</dbReference>
<dbReference type="Gene3D" id="3.40.50.720">
    <property type="entry name" value="NAD(P)-binding Rossmann-like Domain"/>
    <property type="match status" value="1"/>
</dbReference>
<dbReference type="RefSeq" id="WP_344543657.1">
    <property type="nucleotide sequence ID" value="NZ_BAAATM010000026.1"/>
</dbReference>
<comment type="caution">
    <text evidence="4">The sequence shown here is derived from an EMBL/GenBank/DDBJ whole genome shotgun (WGS) entry which is preliminary data.</text>
</comment>
<gene>
    <name evidence="4" type="ORF">GCM10010423_68650</name>
</gene>
<feature type="compositionally biased region" description="Basic and acidic residues" evidence="1">
    <location>
        <begin position="11"/>
        <end position="20"/>
    </location>
</feature>
<dbReference type="Pfam" id="PF22725">
    <property type="entry name" value="GFO_IDH_MocA_C3"/>
    <property type="match status" value="1"/>
</dbReference>
<dbReference type="EMBL" id="BAAATM010000026">
    <property type="protein sequence ID" value="GAA2557314.1"/>
    <property type="molecule type" value="Genomic_DNA"/>
</dbReference>
<dbReference type="SUPFAM" id="SSF51735">
    <property type="entry name" value="NAD(P)-binding Rossmann-fold domains"/>
    <property type="match status" value="1"/>
</dbReference>
<evidence type="ECO:0000313" key="4">
    <source>
        <dbReference type="EMBL" id="GAA2557314.1"/>
    </source>
</evidence>
<organism evidence="4 5">
    <name type="scientific">Streptomyces levis</name>
    <dbReference type="NCBI Taxonomy" id="285566"/>
    <lineage>
        <taxon>Bacteria</taxon>
        <taxon>Bacillati</taxon>
        <taxon>Actinomycetota</taxon>
        <taxon>Actinomycetes</taxon>
        <taxon>Kitasatosporales</taxon>
        <taxon>Streptomycetaceae</taxon>
        <taxon>Streptomyces</taxon>
    </lineage>
</organism>
<dbReference type="SUPFAM" id="SSF55347">
    <property type="entry name" value="Glyceraldehyde-3-phosphate dehydrogenase-like, C-terminal domain"/>
    <property type="match status" value="1"/>
</dbReference>
<sequence>MPLPETPAPERGTDPARHPDAGPPVRFGVVGLGFGRCHAKVLSTLPGARLVAVADLDPEAQGIELEPWAAKLGARGYRDGLRMIAEEELDAVVVAVPPAARRRLVTAAGERGLAVFLEKPFAVDDAHAREMTELFDRFPDVPVMMDFCLRHLPAVRRLRELLDGPLGEGLVVNADLVLPRDDSPAWVWDPAVGNGIVNENTCHVLDTLCHLLGRPVSVQAAGGSYLGSPLEDGVAVVLRFASGASAVLTGGALGAQAMRTPATLSVYSRHGQARLTGRDHMFGELEWATADADTATHESWPLPGRGDISAAALAHFVAALRDGSAPSPGRDAGVLAVRLAMAVRRALATGGSVDV</sequence>
<dbReference type="Proteomes" id="UP001501095">
    <property type="component" value="Unassembled WGS sequence"/>
</dbReference>
<evidence type="ECO:0000256" key="1">
    <source>
        <dbReference type="SAM" id="MobiDB-lite"/>
    </source>
</evidence>
<dbReference type="Pfam" id="PF01408">
    <property type="entry name" value="GFO_IDH_MocA"/>
    <property type="match status" value="1"/>
</dbReference>
<feature type="domain" description="GFO/IDH/MocA-like oxidoreductase" evidence="3">
    <location>
        <begin position="155"/>
        <end position="270"/>
    </location>
</feature>
<dbReference type="Gene3D" id="3.30.360.10">
    <property type="entry name" value="Dihydrodipicolinate Reductase, domain 2"/>
    <property type="match status" value="1"/>
</dbReference>
<evidence type="ECO:0000313" key="5">
    <source>
        <dbReference type="Proteomes" id="UP001501095"/>
    </source>
</evidence>
<dbReference type="InterPro" id="IPR055170">
    <property type="entry name" value="GFO_IDH_MocA-like_dom"/>
</dbReference>
<name>A0ABN3P1U3_9ACTN</name>
<accession>A0ABN3P1U3</accession>
<dbReference type="PANTHER" id="PTHR43377">
    <property type="entry name" value="BILIVERDIN REDUCTASE A"/>
    <property type="match status" value="1"/>
</dbReference>
<evidence type="ECO:0000259" key="2">
    <source>
        <dbReference type="Pfam" id="PF01408"/>
    </source>
</evidence>
<evidence type="ECO:0000259" key="3">
    <source>
        <dbReference type="Pfam" id="PF22725"/>
    </source>
</evidence>
<feature type="domain" description="Gfo/Idh/MocA-like oxidoreductase N-terminal" evidence="2">
    <location>
        <begin position="25"/>
        <end position="137"/>
    </location>
</feature>
<reference evidence="4 5" key="1">
    <citation type="journal article" date="2019" name="Int. J. Syst. Evol. Microbiol.">
        <title>The Global Catalogue of Microorganisms (GCM) 10K type strain sequencing project: providing services to taxonomists for standard genome sequencing and annotation.</title>
        <authorList>
            <consortium name="The Broad Institute Genomics Platform"/>
            <consortium name="The Broad Institute Genome Sequencing Center for Infectious Disease"/>
            <person name="Wu L."/>
            <person name="Ma J."/>
        </authorList>
    </citation>
    <scope>NUCLEOTIDE SEQUENCE [LARGE SCALE GENOMIC DNA]</scope>
    <source>
        <strain evidence="4 5">JCM 6924</strain>
    </source>
</reference>